<feature type="binding site" evidence="9">
    <location>
        <position position="158"/>
    </location>
    <ligand>
        <name>a divalent metal cation</name>
        <dbReference type="ChEBI" id="CHEBI:60240"/>
    </ligand>
</feature>
<name>A0A4S2MYD8_9PEZI</name>
<feature type="binding site" evidence="9">
    <location>
        <position position="54"/>
    </location>
    <ligand>
        <name>substrate</name>
    </ligand>
</feature>
<dbReference type="GO" id="GO:0006569">
    <property type="term" value="P:L-tryptophan catabolic process"/>
    <property type="evidence" value="ECO:0007669"/>
    <property type="project" value="UniProtKB-UniRule"/>
</dbReference>
<feature type="binding site" evidence="9">
    <location>
        <position position="106"/>
    </location>
    <ligand>
        <name>substrate</name>
    </ligand>
</feature>
<reference evidence="10 11" key="1">
    <citation type="submission" date="2019-04" db="EMBL/GenBank/DDBJ databases">
        <title>Comparative genomics and transcriptomics to analyze fruiting body development in filamentous ascomycetes.</title>
        <authorList>
            <consortium name="DOE Joint Genome Institute"/>
            <person name="Lutkenhaus R."/>
            <person name="Traeger S."/>
            <person name="Breuer J."/>
            <person name="Kuo A."/>
            <person name="Lipzen A."/>
            <person name="Pangilinan J."/>
            <person name="Dilworth D."/>
            <person name="Sandor L."/>
            <person name="Poggeler S."/>
            <person name="Barry K."/>
            <person name="Grigoriev I.V."/>
            <person name="Nowrousian M."/>
        </authorList>
    </citation>
    <scope>NUCLEOTIDE SEQUENCE [LARGE SCALE GENOMIC DNA]</scope>
    <source>
        <strain evidence="10 11">CBS 389.68</strain>
    </source>
</reference>
<feature type="binding site" evidence="9">
    <location>
        <position position="44"/>
    </location>
    <ligand>
        <name>O2</name>
        <dbReference type="ChEBI" id="CHEBI:15379"/>
    </ligand>
</feature>
<dbReference type="UniPathway" id="UPA00253">
    <property type="reaction ID" value="UER00330"/>
</dbReference>
<dbReference type="GO" id="GO:0005737">
    <property type="term" value="C:cytoplasm"/>
    <property type="evidence" value="ECO:0007669"/>
    <property type="project" value="UniProtKB-SubCell"/>
</dbReference>
<dbReference type="SUPFAM" id="SSF51182">
    <property type="entry name" value="RmlC-like cupins"/>
    <property type="match status" value="1"/>
</dbReference>
<dbReference type="InParanoid" id="A0A4S2MYD8"/>
<dbReference type="STRING" id="341454.A0A4S2MYD8"/>
<dbReference type="GO" id="GO:0043420">
    <property type="term" value="P:anthranilate metabolic process"/>
    <property type="evidence" value="ECO:0007669"/>
    <property type="project" value="UniProtKB-UniRule"/>
</dbReference>
<feature type="binding site" evidence="9">
    <location>
        <position position="124"/>
    </location>
    <ligand>
        <name>a divalent metal cation</name>
        <dbReference type="ChEBI" id="CHEBI:60240"/>
    </ligand>
</feature>
<evidence type="ECO:0000313" key="10">
    <source>
        <dbReference type="EMBL" id="TGZ81772.1"/>
    </source>
</evidence>
<evidence type="ECO:0000256" key="9">
    <source>
        <dbReference type="HAMAP-Rule" id="MF_03019"/>
    </source>
</evidence>
<evidence type="ECO:0000256" key="6">
    <source>
        <dbReference type="ARBA" id="ARBA00022964"/>
    </source>
</evidence>
<evidence type="ECO:0000256" key="3">
    <source>
        <dbReference type="ARBA" id="ARBA00022490"/>
    </source>
</evidence>
<dbReference type="HAMAP" id="MF_00825">
    <property type="entry name" value="3_HAO"/>
    <property type="match status" value="1"/>
</dbReference>
<comment type="subcellular location">
    <subcellularLocation>
        <location evidence="9">Cytoplasm</location>
    </subcellularLocation>
</comment>
<keyword evidence="5 9" id="KW-0479">Metal-binding</keyword>
<feature type="binding site" evidence="9">
    <location>
        <position position="48"/>
    </location>
    <ligand>
        <name>Fe cation</name>
        <dbReference type="ChEBI" id="CHEBI:24875"/>
        <note>catalytic</note>
    </ligand>
</feature>
<keyword evidence="6 9" id="KW-0223">Dioxygenase</keyword>
<dbReference type="AlphaFoldDB" id="A0A4S2MYD8"/>
<comment type="catalytic activity">
    <reaction evidence="9">
        <text>3-hydroxyanthranilate + O2 = (2Z,4Z)-2-amino-3-carboxymuconate 6-semialdehyde</text>
        <dbReference type="Rhea" id="RHEA:17953"/>
        <dbReference type="ChEBI" id="CHEBI:15379"/>
        <dbReference type="ChEBI" id="CHEBI:36559"/>
        <dbReference type="ChEBI" id="CHEBI:77612"/>
        <dbReference type="EC" id="1.13.11.6"/>
    </reaction>
</comment>
<evidence type="ECO:0000256" key="7">
    <source>
        <dbReference type="ARBA" id="ARBA00023002"/>
    </source>
</evidence>
<feature type="binding site" evidence="9">
    <location>
        <position position="92"/>
    </location>
    <ligand>
        <name>Fe cation</name>
        <dbReference type="ChEBI" id="CHEBI:24875"/>
        <note>catalytic</note>
    </ligand>
</feature>
<dbReference type="InterPro" id="IPR011051">
    <property type="entry name" value="RmlC_Cupin_sf"/>
</dbReference>
<dbReference type="Pfam" id="PF06052">
    <property type="entry name" value="3-HAO"/>
    <property type="match status" value="1"/>
</dbReference>
<dbReference type="EMBL" id="ML220117">
    <property type="protein sequence ID" value="TGZ81772.1"/>
    <property type="molecule type" value="Genomic_DNA"/>
</dbReference>
<evidence type="ECO:0000256" key="2">
    <source>
        <dbReference type="ARBA" id="ARBA00002752"/>
    </source>
</evidence>
<dbReference type="Proteomes" id="UP000298138">
    <property type="component" value="Unassembled WGS sequence"/>
</dbReference>
<feature type="binding site" evidence="9">
    <location>
        <position position="54"/>
    </location>
    <ligand>
        <name>Fe cation</name>
        <dbReference type="ChEBI" id="CHEBI:24875"/>
        <note>catalytic</note>
    </ligand>
</feature>
<evidence type="ECO:0000256" key="5">
    <source>
        <dbReference type="ARBA" id="ARBA00022723"/>
    </source>
</evidence>
<feature type="binding site" evidence="9">
    <location>
        <position position="121"/>
    </location>
    <ligand>
        <name>a divalent metal cation</name>
        <dbReference type="ChEBI" id="CHEBI:60240"/>
    </ligand>
</feature>
<dbReference type="PANTHER" id="PTHR15497">
    <property type="entry name" value="3-HYDROXYANTHRANILATE 3,4-DIOXYGENASE"/>
    <property type="match status" value="1"/>
</dbReference>
<dbReference type="CDD" id="cd06123">
    <property type="entry name" value="cupin_HAO"/>
    <property type="match status" value="1"/>
</dbReference>
<dbReference type="EC" id="1.13.11.6" evidence="9"/>
<keyword evidence="7 9" id="KW-0560">Oxidoreductase</keyword>
<evidence type="ECO:0000313" key="11">
    <source>
        <dbReference type="Proteomes" id="UP000298138"/>
    </source>
</evidence>
<proteinExistence type="inferred from homology"/>
<dbReference type="InterPro" id="IPR014710">
    <property type="entry name" value="RmlC-like_jellyroll"/>
</dbReference>
<accession>A0A4S2MYD8</accession>
<dbReference type="FunFam" id="2.60.120.10:FF:000093">
    <property type="entry name" value="3-hydroxyanthranilate 3,4-dioxygenase"/>
    <property type="match status" value="1"/>
</dbReference>
<evidence type="ECO:0000256" key="4">
    <source>
        <dbReference type="ARBA" id="ARBA00022642"/>
    </source>
</evidence>
<dbReference type="Gene3D" id="2.60.120.10">
    <property type="entry name" value="Jelly Rolls"/>
    <property type="match status" value="1"/>
</dbReference>
<dbReference type="NCBIfam" id="TIGR03037">
    <property type="entry name" value="anthran_nbaC"/>
    <property type="match status" value="1"/>
</dbReference>
<comment type="pathway">
    <text evidence="9">Cofactor biosynthesis; NAD(+) biosynthesis; quinolinate from L-kynurenine: step 3/3.</text>
</comment>
<evidence type="ECO:0000256" key="1">
    <source>
        <dbReference type="ARBA" id="ARBA00001954"/>
    </source>
</evidence>
<keyword evidence="8 9" id="KW-0408">Iron</keyword>
<protein>
    <recommendedName>
        <fullName evidence="9">3-hydroxyanthranilate 3,4-dioxygenase</fullName>
        <ecNumber evidence="9">1.13.11.6</ecNumber>
    </recommendedName>
    <alternativeName>
        <fullName evidence="9">3-hydroxyanthranilate oxygenase</fullName>
        <shortName evidence="9">3-HAO</shortName>
    </alternativeName>
    <alternativeName>
        <fullName evidence="9">3-hydroxyanthranilic acid dioxygenase</fullName>
        <shortName evidence="9">HAD</shortName>
    </alternativeName>
    <alternativeName>
        <fullName evidence="9">Biosynthesis of nicotinic acid protein 1</fullName>
    </alternativeName>
</protein>
<evidence type="ECO:0000256" key="8">
    <source>
        <dbReference type="ARBA" id="ARBA00023004"/>
    </source>
</evidence>
<dbReference type="InterPro" id="IPR010329">
    <property type="entry name" value="3hydroanth_dOase"/>
</dbReference>
<comment type="function">
    <text evidence="2 9">Catalyzes the oxidative ring opening of 3-hydroxyanthranilate to 2-amino-3-carboxymuconate semialdehyde, which spontaneously cyclizes to quinolinate.</text>
</comment>
<dbReference type="OrthoDB" id="204928at2759"/>
<comment type="similarity">
    <text evidence="9">Belongs to the 3-HAO family.</text>
</comment>
<dbReference type="GO" id="GO:0000334">
    <property type="term" value="F:3-hydroxyanthranilate 3,4-dioxygenase activity"/>
    <property type="evidence" value="ECO:0007669"/>
    <property type="project" value="UniProtKB-UniRule"/>
</dbReference>
<keyword evidence="11" id="KW-1185">Reference proteome</keyword>
<dbReference type="PANTHER" id="PTHR15497:SF1">
    <property type="entry name" value="3-HYDROXYANTHRANILATE 3,4-DIOXYGENASE"/>
    <property type="match status" value="1"/>
</dbReference>
<feature type="binding site" evidence="9">
    <location>
        <position position="96"/>
    </location>
    <ligand>
        <name>substrate</name>
    </ligand>
</feature>
<comment type="cofactor">
    <cofactor evidence="1 9">
        <name>Fe(2+)</name>
        <dbReference type="ChEBI" id="CHEBI:29033"/>
    </cofactor>
</comment>
<dbReference type="GO" id="GO:0034354">
    <property type="term" value="P:'de novo' NAD+ biosynthetic process from L-tryptophan"/>
    <property type="evidence" value="ECO:0007669"/>
    <property type="project" value="UniProtKB-UniRule"/>
</dbReference>
<sequence>MLTPPLNIPKWLEKNSHLLQPPINNYCVYDEHITVMIVGGPNARNDYHINETPEWFYQYKGGMVLKVVDEGIFRDIPIEEGEMFLLPPNTPHNPVRFANTVGIVLEQKRPASSLDRLRWYCEKCGNIVHEAAFHCTNLGTQIKEGVNKFQENEELRTCKNCGTIAAVAPAAQKPMEG</sequence>
<feature type="binding site" evidence="9">
    <location>
        <position position="161"/>
    </location>
    <ligand>
        <name>a divalent metal cation</name>
        <dbReference type="ChEBI" id="CHEBI:60240"/>
    </ligand>
</feature>
<dbReference type="FunCoup" id="A0A4S2MYD8">
    <property type="interactions" value="136"/>
</dbReference>
<organism evidence="10 11">
    <name type="scientific">Ascodesmis nigricans</name>
    <dbReference type="NCBI Taxonomy" id="341454"/>
    <lineage>
        <taxon>Eukaryota</taxon>
        <taxon>Fungi</taxon>
        <taxon>Dikarya</taxon>
        <taxon>Ascomycota</taxon>
        <taxon>Pezizomycotina</taxon>
        <taxon>Pezizomycetes</taxon>
        <taxon>Pezizales</taxon>
        <taxon>Ascodesmidaceae</taxon>
        <taxon>Ascodesmis</taxon>
    </lineage>
</organism>
<gene>
    <name evidence="9" type="primary">BNA1</name>
    <name evidence="10" type="ORF">EX30DRAFT_363399</name>
</gene>
<keyword evidence="4 9" id="KW-0662">Pyridine nucleotide biosynthesis</keyword>
<dbReference type="GO" id="GO:0008198">
    <property type="term" value="F:ferrous iron binding"/>
    <property type="evidence" value="ECO:0007669"/>
    <property type="project" value="UniProtKB-UniRule"/>
</dbReference>
<keyword evidence="3 9" id="KW-0963">Cytoplasm</keyword>
<dbReference type="GO" id="GO:0019805">
    <property type="term" value="P:quinolinate biosynthetic process"/>
    <property type="evidence" value="ECO:0007669"/>
    <property type="project" value="UniProtKB-UniRule"/>
</dbReference>